<dbReference type="InterPro" id="IPR029063">
    <property type="entry name" value="SAM-dependent_MTases_sf"/>
</dbReference>
<name>A0A642V1F2_9ASCO</name>
<dbReference type="Gene3D" id="3.40.50.150">
    <property type="entry name" value="Vaccinia Virus protein VP39"/>
    <property type="match status" value="1"/>
</dbReference>
<reference evidence="2" key="1">
    <citation type="journal article" date="2019" name="G3 (Bethesda)">
        <title>Genome Assemblies of Two Rare Opportunistic Yeast Pathogens: Diutina rugosa (syn. Candida rugosa) and Trichomonascus ciferrii (syn. Candida ciferrii).</title>
        <authorList>
            <person name="Mixao V."/>
            <person name="Saus E."/>
            <person name="Hansen A.P."/>
            <person name="Lass-Florl C."/>
            <person name="Gabaldon T."/>
        </authorList>
    </citation>
    <scope>NUCLEOTIDE SEQUENCE</scope>
    <source>
        <strain evidence="2">CBS 4856</strain>
    </source>
</reference>
<evidence type="ECO:0000313" key="2">
    <source>
        <dbReference type="EMBL" id="KAA8909914.1"/>
    </source>
</evidence>
<dbReference type="VEuPathDB" id="FungiDB:TRICI_004299"/>
<gene>
    <name evidence="2" type="ORF">TRICI_004299</name>
</gene>
<dbReference type="OrthoDB" id="66144at2759"/>
<dbReference type="PANTHER" id="PTHR43464">
    <property type="entry name" value="METHYLTRANSFERASE"/>
    <property type="match status" value="1"/>
</dbReference>
<dbReference type="Pfam" id="PF13847">
    <property type="entry name" value="Methyltransf_31"/>
    <property type="match status" value="1"/>
</dbReference>
<dbReference type="InterPro" id="IPR025714">
    <property type="entry name" value="Methyltranfer_dom"/>
</dbReference>
<comment type="caution">
    <text evidence="2">The sequence shown here is derived from an EMBL/GenBank/DDBJ whole genome shotgun (WGS) entry which is preliminary data.</text>
</comment>
<protein>
    <recommendedName>
        <fullName evidence="1">Methyltransferase domain-containing protein</fullName>
    </recommendedName>
</protein>
<feature type="domain" description="Methyltransferase" evidence="1">
    <location>
        <begin position="55"/>
        <end position="172"/>
    </location>
</feature>
<dbReference type="AlphaFoldDB" id="A0A642V1F2"/>
<evidence type="ECO:0000313" key="3">
    <source>
        <dbReference type="Proteomes" id="UP000761534"/>
    </source>
</evidence>
<dbReference type="Proteomes" id="UP000761534">
    <property type="component" value="Unassembled WGS sequence"/>
</dbReference>
<dbReference type="EMBL" id="SWFS01000330">
    <property type="protein sequence ID" value="KAA8909914.1"/>
    <property type="molecule type" value="Genomic_DNA"/>
</dbReference>
<proteinExistence type="predicted"/>
<dbReference type="CDD" id="cd02440">
    <property type="entry name" value="AdoMet_MTases"/>
    <property type="match status" value="1"/>
</dbReference>
<dbReference type="PANTHER" id="PTHR43464:SF52">
    <property type="entry name" value="PUTATIVE-RELATED"/>
    <property type="match status" value="1"/>
</dbReference>
<sequence length="254" mass="28356">MSRVEYLDTVEAYDKWAKVYDSDGNFLQKLDDREMEVVLPEFLNKVRGGGSGLIKLIDLGCGTGRNTLKMIEHCNTKGQGEYEIVGLDPSGKMLDLAKERCRGHADQNKGTVVRRRFELYDILQENDDVCKNGEADGLISTLVLEHVPADSFFECVRHLCRVGGQVLITNMHSEMGQISQAGFNCPDTGVKYRPKSYPHTLADTLAAASSHGFELVQPPVERKISSSDIPHLGPRSEKWIGVTVWFCVLLQRVN</sequence>
<organism evidence="2 3">
    <name type="scientific">Trichomonascus ciferrii</name>
    <dbReference type="NCBI Taxonomy" id="44093"/>
    <lineage>
        <taxon>Eukaryota</taxon>
        <taxon>Fungi</taxon>
        <taxon>Dikarya</taxon>
        <taxon>Ascomycota</taxon>
        <taxon>Saccharomycotina</taxon>
        <taxon>Dipodascomycetes</taxon>
        <taxon>Dipodascales</taxon>
        <taxon>Trichomonascaceae</taxon>
        <taxon>Trichomonascus</taxon>
        <taxon>Trichomonascus ciferrii complex</taxon>
    </lineage>
</organism>
<accession>A0A642V1F2</accession>
<dbReference type="SUPFAM" id="SSF53335">
    <property type="entry name" value="S-adenosyl-L-methionine-dependent methyltransferases"/>
    <property type="match status" value="1"/>
</dbReference>
<evidence type="ECO:0000259" key="1">
    <source>
        <dbReference type="Pfam" id="PF13847"/>
    </source>
</evidence>
<dbReference type="GO" id="GO:0010420">
    <property type="term" value="F:polyprenyldihydroxybenzoate methyltransferase activity"/>
    <property type="evidence" value="ECO:0007669"/>
    <property type="project" value="TreeGrafter"/>
</dbReference>
<keyword evidence="3" id="KW-1185">Reference proteome</keyword>